<comment type="caution">
    <text evidence="1">The sequence shown here is derived from an EMBL/GenBank/DDBJ whole genome shotgun (WGS) entry which is preliminary data.</text>
</comment>
<gene>
    <name evidence="1" type="ORF">DLNHIDIE_03513</name>
</gene>
<reference evidence="1 2" key="1">
    <citation type="submission" date="2019-03" db="EMBL/GenBank/DDBJ databases">
        <title>New insights into Acidothiobacillus thiooxidans sulfur metabolism through coupled gene expression, solution geochemistry, microscopy and spectroscopy analyses.</title>
        <authorList>
            <person name="Camacho D."/>
            <person name="Frazao R."/>
            <person name="Fouillen A."/>
            <person name="Nanci A."/>
            <person name="Lang B.F."/>
            <person name="Apte S.C."/>
            <person name="Baron C."/>
            <person name="Warren L.A."/>
        </authorList>
    </citation>
    <scope>NUCLEOTIDE SEQUENCE [LARGE SCALE GENOMIC DNA]</scope>
    <source>
        <strain evidence="1 2">ATCC 19377</strain>
    </source>
</reference>
<evidence type="ECO:0000313" key="1">
    <source>
        <dbReference type="EMBL" id="TQN49173.1"/>
    </source>
</evidence>
<name>A0A543PYL1_ACITH</name>
<evidence type="ECO:0000313" key="2">
    <source>
        <dbReference type="Proteomes" id="UP000315403"/>
    </source>
</evidence>
<dbReference type="EMBL" id="SZUV01000011">
    <property type="protein sequence ID" value="TQN49173.1"/>
    <property type="molecule type" value="Genomic_DNA"/>
</dbReference>
<dbReference type="InterPro" id="IPR036380">
    <property type="entry name" value="Isochorismatase-like_sf"/>
</dbReference>
<sequence length="142" mass="15282">MAETRGLLIIDLQYGFSPDLDLVESVRDVATNYPVVVATRFAPPPDQNPVAIQVAADGVIDVGHDLIIERPGYGLNAPAIDALQSFSEITEWDLVGSRTGVCLLACAFSLSDASIPFHVVRPFRILEVEKQNPLSGSNFSTA</sequence>
<dbReference type="AlphaFoldDB" id="A0A543PYL1"/>
<dbReference type="Proteomes" id="UP000315403">
    <property type="component" value="Unassembled WGS sequence"/>
</dbReference>
<evidence type="ECO:0008006" key="3">
    <source>
        <dbReference type="Google" id="ProtNLM"/>
    </source>
</evidence>
<dbReference type="SUPFAM" id="SSF52499">
    <property type="entry name" value="Isochorismatase-like hydrolases"/>
    <property type="match status" value="1"/>
</dbReference>
<accession>A0A543PYL1</accession>
<protein>
    <recommendedName>
        <fullName evidence="3">Isochorismatase-like domain-containing protein</fullName>
    </recommendedName>
</protein>
<proteinExistence type="predicted"/>
<organism evidence="1 2">
    <name type="scientific">Acidithiobacillus thiooxidans ATCC 19377</name>
    <dbReference type="NCBI Taxonomy" id="637390"/>
    <lineage>
        <taxon>Bacteria</taxon>
        <taxon>Pseudomonadati</taxon>
        <taxon>Pseudomonadota</taxon>
        <taxon>Acidithiobacillia</taxon>
        <taxon>Acidithiobacillales</taxon>
        <taxon>Acidithiobacillaceae</taxon>
        <taxon>Acidithiobacillus</taxon>
    </lineage>
</organism>